<sequence length="135" mass="14507">MAATKRKTPANRETSLRHVWLAGLGLAVLARRQALTAGDRVAGQADELKRRALALADDARANVIGGLDLVRGQVEPKVVQFSAEVEARLTPVLDKLGLKDATPKPARKARKSAGKRGGRTASAKKVQPRRSTRRA</sequence>
<gene>
    <name evidence="2" type="ORF">J2X06_003057</name>
</gene>
<dbReference type="EMBL" id="JAVDVY010000003">
    <property type="protein sequence ID" value="MDR7135839.1"/>
    <property type="molecule type" value="Genomic_DNA"/>
</dbReference>
<evidence type="ECO:0000313" key="3">
    <source>
        <dbReference type="Proteomes" id="UP001251524"/>
    </source>
</evidence>
<feature type="region of interest" description="Disordered" evidence="1">
    <location>
        <begin position="97"/>
        <end position="135"/>
    </location>
</feature>
<proteinExistence type="predicted"/>
<dbReference type="Proteomes" id="UP001251524">
    <property type="component" value="Unassembled WGS sequence"/>
</dbReference>
<accession>A0ABU1WE06</accession>
<feature type="compositionally biased region" description="Basic residues" evidence="1">
    <location>
        <begin position="126"/>
        <end position="135"/>
    </location>
</feature>
<reference evidence="2 3" key="1">
    <citation type="submission" date="2023-07" db="EMBL/GenBank/DDBJ databases">
        <title>Sorghum-associated microbial communities from plants grown in Nebraska, USA.</title>
        <authorList>
            <person name="Schachtman D."/>
        </authorList>
    </citation>
    <scope>NUCLEOTIDE SEQUENCE [LARGE SCALE GENOMIC DNA]</scope>
    <source>
        <strain evidence="2 3">BE198</strain>
    </source>
</reference>
<evidence type="ECO:0008006" key="4">
    <source>
        <dbReference type="Google" id="ProtNLM"/>
    </source>
</evidence>
<feature type="compositionally biased region" description="Basic residues" evidence="1">
    <location>
        <begin position="105"/>
        <end position="118"/>
    </location>
</feature>
<evidence type="ECO:0000313" key="2">
    <source>
        <dbReference type="EMBL" id="MDR7135839.1"/>
    </source>
</evidence>
<dbReference type="RefSeq" id="WP_310063852.1">
    <property type="nucleotide sequence ID" value="NZ_JAVDVY010000003.1"/>
</dbReference>
<comment type="caution">
    <text evidence="2">The sequence shown here is derived from an EMBL/GenBank/DDBJ whole genome shotgun (WGS) entry which is preliminary data.</text>
</comment>
<organism evidence="2 3">
    <name type="scientific">Lysobacter niastensis</name>
    <dbReference type="NCBI Taxonomy" id="380629"/>
    <lineage>
        <taxon>Bacteria</taxon>
        <taxon>Pseudomonadati</taxon>
        <taxon>Pseudomonadota</taxon>
        <taxon>Gammaproteobacteria</taxon>
        <taxon>Lysobacterales</taxon>
        <taxon>Lysobacteraceae</taxon>
        <taxon>Lysobacter</taxon>
    </lineage>
</organism>
<name>A0ABU1WE06_9GAMM</name>
<keyword evidence="3" id="KW-1185">Reference proteome</keyword>
<evidence type="ECO:0000256" key="1">
    <source>
        <dbReference type="SAM" id="MobiDB-lite"/>
    </source>
</evidence>
<protein>
    <recommendedName>
        <fullName evidence="4">Poly(Hydroxyalcanoate) granule associated protein</fullName>
    </recommendedName>
</protein>